<dbReference type="PANTHER" id="PTHR46300">
    <property type="entry name" value="P450, PUTATIVE (EUROFUNG)-RELATED-RELATED"/>
    <property type="match status" value="1"/>
</dbReference>
<evidence type="ECO:0000256" key="14">
    <source>
        <dbReference type="RuleBase" id="RU000461"/>
    </source>
</evidence>
<feature type="binding site" description="axial binding residue" evidence="13">
    <location>
        <position position="389"/>
    </location>
    <ligand>
        <name>heme</name>
        <dbReference type="ChEBI" id="CHEBI:30413"/>
    </ligand>
    <ligandPart>
        <name>Fe</name>
        <dbReference type="ChEBI" id="CHEBI:18248"/>
    </ligandPart>
</feature>
<evidence type="ECO:0000256" key="8">
    <source>
        <dbReference type="ARBA" id="ARBA00022989"/>
    </source>
</evidence>
<dbReference type="eggNOG" id="KOG0156">
    <property type="taxonomic scope" value="Eukaryota"/>
</dbReference>
<evidence type="ECO:0000256" key="9">
    <source>
        <dbReference type="ARBA" id="ARBA00023002"/>
    </source>
</evidence>
<dbReference type="PRINTS" id="PR00463">
    <property type="entry name" value="EP450I"/>
</dbReference>
<comment type="similarity">
    <text evidence="4 14">Belongs to the cytochrome P450 family.</text>
</comment>
<accession>R7S0Y6</accession>
<dbReference type="AlphaFoldDB" id="R7S0Y6"/>
<comment type="pathway">
    <text evidence="3">Secondary metabolite biosynthesis.</text>
</comment>
<dbReference type="GO" id="GO:0005506">
    <property type="term" value="F:iron ion binding"/>
    <property type="evidence" value="ECO:0007669"/>
    <property type="project" value="InterPro"/>
</dbReference>
<dbReference type="OMA" id="ESHRWRP"/>
<keyword evidence="9 14" id="KW-0560">Oxidoreductase</keyword>
<dbReference type="OrthoDB" id="1470350at2759"/>
<evidence type="ECO:0000256" key="2">
    <source>
        <dbReference type="ARBA" id="ARBA00004370"/>
    </source>
</evidence>
<dbReference type="PRINTS" id="PR00385">
    <property type="entry name" value="P450"/>
</dbReference>
<evidence type="ECO:0000256" key="1">
    <source>
        <dbReference type="ARBA" id="ARBA00001971"/>
    </source>
</evidence>
<dbReference type="CDD" id="cd11065">
    <property type="entry name" value="CYP64-like"/>
    <property type="match status" value="1"/>
</dbReference>
<keyword evidence="16" id="KW-1185">Reference proteome</keyword>
<dbReference type="KEGG" id="psq:PUNSTDRAFT_139086"/>
<keyword evidence="6" id="KW-0812">Transmembrane</keyword>
<evidence type="ECO:0000256" key="4">
    <source>
        <dbReference type="ARBA" id="ARBA00010617"/>
    </source>
</evidence>
<dbReference type="InterPro" id="IPR001128">
    <property type="entry name" value="Cyt_P450"/>
</dbReference>
<dbReference type="GO" id="GO:0004497">
    <property type="term" value="F:monooxygenase activity"/>
    <property type="evidence" value="ECO:0007669"/>
    <property type="project" value="UniProtKB-KW"/>
</dbReference>
<evidence type="ECO:0000256" key="10">
    <source>
        <dbReference type="ARBA" id="ARBA00023004"/>
    </source>
</evidence>
<dbReference type="GO" id="GO:0020037">
    <property type="term" value="F:heme binding"/>
    <property type="evidence" value="ECO:0007669"/>
    <property type="project" value="InterPro"/>
</dbReference>
<protein>
    <submittedName>
        <fullName evidence="15">Cytochrome P450</fullName>
    </submittedName>
</protein>
<keyword evidence="10 13" id="KW-0408">Iron</keyword>
<evidence type="ECO:0000256" key="12">
    <source>
        <dbReference type="ARBA" id="ARBA00023136"/>
    </source>
</evidence>
<dbReference type="InterPro" id="IPR036396">
    <property type="entry name" value="Cyt_P450_sf"/>
</dbReference>
<evidence type="ECO:0000313" key="16">
    <source>
        <dbReference type="Proteomes" id="UP000054196"/>
    </source>
</evidence>
<dbReference type="InterPro" id="IPR017972">
    <property type="entry name" value="Cyt_P450_CS"/>
</dbReference>
<gene>
    <name evidence="15" type="ORF">PUNSTDRAFT_139086</name>
</gene>
<dbReference type="InterPro" id="IPR050364">
    <property type="entry name" value="Cytochrome_P450_fung"/>
</dbReference>
<evidence type="ECO:0000313" key="15">
    <source>
        <dbReference type="EMBL" id="EIN04045.1"/>
    </source>
</evidence>
<organism evidence="15 16">
    <name type="scientific">Punctularia strigosozonata (strain HHB-11173)</name>
    <name type="common">White-rot fungus</name>
    <dbReference type="NCBI Taxonomy" id="741275"/>
    <lineage>
        <taxon>Eukaryota</taxon>
        <taxon>Fungi</taxon>
        <taxon>Dikarya</taxon>
        <taxon>Basidiomycota</taxon>
        <taxon>Agaricomycotina</taxon>
        <taxon>Agaricomycetes</taxon>
        <taxon>Corticiales</taxon>
        <taxon>Punctulariaceae</taxon>
        <taxon>Punctularia</taxon>
    </lineage>
</organism>
<dbReference type="SUPFAM" id="SSF48264">
    <property type="entry name" value="Cytochrome P450"/>
    <property type="match status" value="1"/>
</dbReference>
<dbReference type="GO" id="GO:0016020">
    <property type="term" value="C:membrane"/>
    <property type="evidence" value="ECO:0007669"/>
    <property type="project" value="UniProtKB-SubCell"/>
</dbReference>
<evidence type="ECO:0000256" key="3">
    <source>
        <dbReference type="ARBA" id="ARBA00005179"/>
    </source>
</evidence>
<dbReference type="Gene3D" id="1.10.630.10">
    <property type="entry name" value="Cytochrome P450"/>
    <property type="match status" value="1"/>
</dbReference>
<evidence type="ECO:0000256" key="5">
    <source>
        <dbReference type="ARBA" id="ARBA00022617"/>
    </source>
</evidence>
<dbReference type="PROSITE" id="PS00086">
    <property type="entry name" value="CYTOCHROME_P450"/>
    <property type="match status" value="1"/>
</dbReference>
<proteinExistence type="inferred from homology"/>
<dbReference type="RefSeq" id="XP_007388834.1">
    <property type="nucleotide sequence ID" value="XM_007388772.1"/>
</dbReference>
<keyword evidence="11 14" id="KW-0503">Monooxygenase</keyword>
<dbReference type="GO" id="GO:0016705">
    <property type="term" value="F:oxidoreductase activity, acting on paired donors, with incorporation or reduction of molecular oxygen"/>
    <property type="evidence" value="ECO:0007669"/>
    <property type="project" value="InterPro"/>
</dbReference>
<dbReference type="PANTHER" id="PTHR46300:SF2">
    <property type="entry name" value="CYTOCHROME P450 MONOOXYGENASE ALNH-RELATED"/>
    <property type="match status" value="1"/>
</dbReference>
<sequence length="483" mass="54559">MLGNGITIVITSAKAVRELMEKQSAITVDRPVSHFGSQIVGDAVNLALAHYSDEWRVLRKTANSILTPQSAMKHVPIQRAESFQLVYDIMNTPQRAWWHLRRASNSVALSVLYGQRAPSYESEEISSLFDVVQLTSELFDPGAHPPVDMIPVLKLVPERWAAWKSLVKRLRHLQRALYLRLVKHCENRVANGEGSEQEPFIDRVIRKEGEYGLTREMTTYLGGLLLEAGSDTSASFMQSFVLMMAAFPDVQKRLHEEIDRIVGPERVPTFEDFNAMPYLQVWETHGNPRIALITPSKATIKEVHRFRPVAPLGVPHATLEDMTYEGYLIPRGSTMIVNLWGIYHDSDVFEDPEMFSPDRYLKSEYGTKSDVDPSDFRHSMPFGAGRRICPGRHLADNTIRINTMDLIWAFNFAPLVNDATGKPEPGVGTGPNPFKCSIKPRSARHADIMRNEFTNAIPLYGPYEQGLSSEEKSWLAKQRVSQV</sequence>
<dbReference type="Proteomes" id="UP000054196">
    <property type="component" value="Unassembled WGS sequence"/>
</dbReference>
<evidence type="ECO:0000256" key="7">
    <source>
        <dbReference type="ARBA" id="ARBA00022723"/>
    </source>
</evidence>
<dbReference type="InterPro" id="IPR002401">
    <property type="entry name" value="Cyt_P450_E_grp-I"/>
</dbReference>
<dbReference type="HOGENOM" id="CLU_001570_2_1_1"/>
<keyword evidence="7 13" id="KW-0479">Metal-binding</keyword>
<keyword evidence="12" id="KW-0472">Membrane</keyword>
<keyword evidence="5 13" id="KW-0349">Heme</keyword>
<dbReference type="Pfam" id="PF00067">
    <property type="entry name" value="p450"/>
    <property type="match status" value="2"/>
</dbReference>
<evidence type="ECO:0000256" key="13">
    <source>
        <dbReference type="PIRSR" id="PIRSR602401-1"/>
    </source>
</evidence>
<dbReference type="EMBL" id="JH687557">
    <property type="protein sequence ID" value="EIN04045.1"/>
    <property type="molecule type" value="Genomic_DNA"/>
</dbReference>
<reference evidence="16" key="1">
    <citation type="journal article" date="2012" name="Science">
        <title>The Paleozoic origin of enzymatic lignin decomposition reconstructed from 31 fungal genomes.</title>
        <authorList>
            <person name="Floudas D."/>
            <person name="Binder M."/>
            <person name="Riley R."/>
            <person name="Barry K."/>
            <person name="Blanchette R.A."/>
            <person name="Henrissat B."/>
            <person name="Martinez A.T."/>
            <person name="Otillar R."/>
            <person name="Spatafora J.W."/>
            <person name="Yadav J.S."/>
            <person name="Aerts A."/>
            <person name="Benoit I."/>
            <person name="Boyd A."/>
            <person name="Carlson A."/>
            <person name="Copeland A."/>
            <person name="Coutinho P.M."/>
            <person name="de Vries R.P."/>
            <person name="Ferreira P."/>
            <person name="Findley K."/>
            <person name="Foster B."/>
            <person name="Gaskell J."/>
            <person name="Glotzer D."/>
            <person name="Gorecki P."/>
            <person name="Heitman J."/>
            <person name="Hesse C."/>
            <person name="Hori C."/>
            <person name="Igarashi K."/>
            <person name="Jurgens J.A."/>
            <person name="Kallen N."/>
            <person name="Kersten P."/>
            <person name="Kohler A."/>
            <person name="Kuees U."/>
            <person name="Kumar T.K.A."/>
            <person name="Kuo A."/>
            <person name="LaButti K."/>
            <person name="Larrondo L.F."/>
            <person name="Lindquist E."/>
            <person name="Ling A."/>
            <person name="Lombard V."/>
            <person name="Lucas S."/>
            <person name="Lundell T."/>
            <person name="Martin R."/>
            <person name="McLaughlin D.J."/>
            <person name="Morgenstern I."/>
            <person name="Morin E."/>
            <person name="Murat C."/>
            <person name="Nagy L.G."/>
            <person name="Nolan M."/>
            <person name="Ohm R.A."/>
            <person name="Patyshakuliyeva A."/>
            <person name="Rokas A."/>
            <person name="Ruiz-Duenas F.J."/>
            <person name="Sabat G."/>
            <person name="Salamov A."/>
            <person name="Samejima M."/>
            <person name="Schmutz J."/>
            <person name="Slot J.C."/>
            <person name="St John F."/>
            <person name="Stenlid J."/>
            <person name="Sun H."/>
            <person name="Sun S."/>
            <person name="Syed K."/>
            <person name="Tsang A."/>
            <person name="Wiebenga A."/>
            <person name="Young D."/>
            <person name="Pisabarro A."/>
            <person name="Eastwood D.C."/>
            <person name="Martin F."/>
            <person name="Cullen D."/>
            <person name="Grigoriev I.V."/>
            <person name="Hibbett D.S."/>
        </authorList>
    </citation>
    <scope>NUCLEOTIDE SEQUENCE [LARGE SCALE GENOMIC DNA]</scope>
    <source>
        <strain evidence="16">HHB-11173 SS5</strain>
    </source>
</reference>
<comment type="subcellular location">
    <subcellularLocation>
        <location evidence="2">Membrane</location>
    </subcellularLocation>
</comment>
<name>R7S0Y6_PUNST</name>
<comment type="cofactor">
    <cofactor evidence="1 13">
        <name>heme</name>
        <dbReference type="ChEBI" id="CHEBI:30413"/>
    </cofactor>
</comment>
<dbReference type="GeneID" id="18880233"/>
<evidence type="ECO:0000256" key="11">
    <source>
        <dbReference type="ARBA" id="ARBA00023033"/>
    </source>
</evidence>
<keyword evidence="8" id="KW-1133">Transmembrane helix</keyword>
<evidence type="ECO:0000256" key="6">
    <source>
        <dbReference type="ARBA" id="ARBA00022692"/>
    </source>
</evidence>